<evidence type="ECO:0000313" key="3">
    <source>
        <dbReference type="Proteomes" id="UP000321301"/>
    </source>
</evidence>
<sequence length="624" mass="68374">MKSRILIYDSKEEDQVQKSIVPAFGANLKSIFPFSNLINEEIQEGDQVITFLSDEQLKSFLIVALDRGFELALLPHPKMIHGIKGFGIKSDLEENIDYILLDEKVAKVDVLEANGVPVFNTILIGESLSLMSGSVARFGWQRFWQRLSYFFKLFLNTRLNSFKIKAGNQEEINTAAIGLIIVHHAQSSLLSKRILEHAVINDGKLHAFILAPKSISGLFWFVLSSLFRKKGNTTLPPFAAHIKTSSITITGDKAIDYSQDGILLSTDQLQVDVCKGGLNMVPGQKLDMENKGGSDDVFKIEALPRGDVREELLKRKLPLINHATTEEFKDLFSNLRSSSVTSSVYLVLMFLATLIATLGLFGNSAPVIIGAMILAPLMAPIISLSMGVLRQDRTLILNSSKTIGWGVLLGYICAIFITWLTPLNIANDEILARVRPNLLDLGIAVGSGIAGAYASAKSEISKTLAGVAIAVALVPPLAVSGIGLGWMDWDIFQGAFLLFLTNLAGMVMAAAMTFLFLGFSPFRLARRGILYSLIVVGLVSLPLFFGFMDMVRENNIISKLNGYTNNGVILRDISVRNINPIRLTVKIVADGALDKGQLDIIKEDIESLLGEEVELEVTVALKVY</sequence>
<keyword evidence="1" id="KW-0472">Membrane</keyword>
<feature type="transmembrane region" description="Helical" evidence="1">
    <location>
        <begin position="463"/>
        <end position="486"/>
    </location>
</feature>
<protein>
    <recommendedName>
        <fullName evidence="4">TIGR00341 family protein</fullName>
    </recommendedName>
</protein>
<comment type="caution">
    <text evidence="2">The sequence shown here is derived from an EMBL/GenBank/DDBJ whole genome shotgun (WGS) entry which is preliminary data.</text>
</comment>
<feature type="transmembrane region" description="Helical" evidence="1">
    <location>
        <begin position="367"/>
        <end position="390"/>
    </location>
</feature>
<keyword evidence="1" id="KW-0812">Transmembrane</keyword>
<dbReference type="Proteomes" id="UP000321301">
    <property type="component" value="Unassembled WGS sequence"/>
</dbReference>
<evidence type="ECO:0000256" key="1">
    <source>
        <dbReference type="SAM" id="Phobius"/>
    </source>
</evidence>
<dbReference type="AlphaFoldDB" id="A0A512C8U2"/>
<dbReference type="Pfam" id="PF04087">
    <property type="entry name" value="DUF389"/>
    <property type="match status" value="1"/>
</dbReference>
<dbReference type="NCBIfam" id="TIGR00341">
    <property type="entry name" value="TIGR00341 family protein"/>
    <property type="match status" value="1"/>
</dbReference>
<feature type="transmembrane region" description="Helical" evidence="1">
    <location>
        <begin position="492"/>
        <end position="517"/>
    </location>
</feature>
<dbReference type="Gene3D" id="2.60.200.40">
    <property type="match status" value="1"/>
</dbReference>
<feature type="transmembrane region" description="Helical" evidence="1">
    <location>
        <begin position="529"/>
        <end position="548"/>
    </location>
</feature>
<keyword evidence="1" id="KW-1133">Transmembrane helix</keyword>
<keyword evidence="3" id="KW-1185">Reference proteome</keyword>
<dbReference type="Gene3D" id="3.40.50.10330">
    <property type="entry name" value="Probable inorganic polyphosphate/atp-NAD kinase, domain 1"/>
    <property type="match status" value="1"/>
</dbReference>
<feature type="transmembrane region" description="Helical" evidence="1">
    <location>
        <begin position="402"/>
        <end position="426"/>
    </location>
</feature>
<evidence type="ECO:0000313" key="2">
    <source>
        <dbReference type="EMBL" id="GEO20603.1"/>
    </source>
</evidence>
<dbReference type="InterPro" id="IPR005240">
    <property type="entry name" value="DUF389"/>
</dbReference>
<dbReference type="RefSeq" id="WP_146947309.1">
    <property type="nucleotide sequence ID" value="NZ_BJYV01000003.1"/>
</dbReference>
<name>A0A512C8U2_9BACT</name>
<dbReference type="PANTHER" id="PTHR20992">
    <property type="entry name" value="AT15442P-RELATED"/>
    <property type="match status" value="1"/>
</dbReference>
<organism evidence="2 3">
    <name type="scientific">Cyclobacterium qasimii</name>
    <dbReference type="NCBI Taxonomy" id="1350429"/>
    <lineage>
        <taxon>Bacteria</taxon>
        <taxon>Pseudomonadati</taxon>
        <taxon>Bacteroidota</taxon>
        <taxon>Cytophagia</taxon>
        <taxon>Cytophagales</taxon>
        <taxon>Cyclobacteriaceae</taxon>
        <taxon>Cyclobacterium</taxon>
    </lineage>
</organism>
<feature type="transmembrane region" description="Helical" evidence="1">
    <location>
        <begin position="343"/>
        <end position="361"/>
    </location>
</feature>
<dbReference type="PANTHER" id="PTHR20992:SF9">
    <property type="entry name" value="AT15442P-RELATED"/>
    <property type="match status" value="1"/>
</dbReference>
<proteinExistence type="predicted"/>
<reference evidence="2 3" key="1">
    <citation type="submission" date="2019-07" db="EMBL/GenBank/DDBJ databases">
        <title>Whole genome shotgun sequence of Cyclobacterium qasimii NBRC 106168.</title>
        <authorList>
            <person name="Hosoyama A."/>
            <person name="Uohara A."/>
            <person name="Ohji S."/>
            <person name="Ichikawa N."/>
        </authorList>
    </citation>
    <scope>NUCLEOTIDE SEQUENCE [LARGE SCALE GENOMIC DNA]</scope>
    <source>
        <strain evidence="2 3">NBRC 106168</strain>
    </source>
</reference>
<dbReference type="SUPFAM" id="SSF111331">
    <property type="entry name" value="NAD kinase/diacylglycerol kinase-like"/>
    <property type="match status" value="1"/>
</dbReference>
<dbReference type="InterPro" id="IPR016064">
    <property type="entry name" value="NAD/diacylglycerol_kinase_sf"/>
</dbReference>
<evidence type="ECO:0008006" key="4">
    <source>
        <dbReference type="Google" id="ProtNLM"/>
    </source>
</evidence>
<dbReference type="EMBL" id="BJYV01000003">
    <property type="protein sequence ID" value="GEO20603.1"/>
    <property type="molecule type" value="Genomic_DNA"/>
</dbReference>
<accession>A0A512C8U2</accession>
<dbReference type="InterPro" id="IPR017438">
    <property type="entry name" value="ATP-NAD_kinase_N"/>
</dbReference>
<gene>
    <name evidence="2" type="ORF">CQA01_11370</name>
</gene>
<feature type="transmembrane region" description="Helical" evidence="1">
    <location>
        <begin position="438"/>
        <end position="456"/>
    </location>
</feature>